<evidence type="ECO:0000313" key="2">
    <source>
        <dbReference type="EMBL" id="SEL96207.1"/>
    </source>
</evidence>
<sequence>MENLVPHHIHYTAYEPDRRPIKAAILLLHGMQEHSGRYNDFASYLKGQGYAVLTYDHVGHGRTAKTKAQLGFFRRKKPDQLLVSEAERMSGFIIKRFPDIPLIVMGHSMGSFVARLLLKEAAHRFDGAILMGTGGPNPLATMFLPVLYLANLVAPTKRSRWLNKLFLTINNQKFKHEKPNDGTNWLSADLANRKAFLDDELCGVDFSNNAFFGLISLTVKATRPSGAEGIPRRMPFLFVSGSDDPIGDFGKGVEKTVKGLRDSGFEYVDMKCYPGMRHEILNEHDRQLVFHDIVEWLEKTTLTATGWADGKQDPQ</sequence>
<dbReference type="RefSeq" id="WP_090609362.1">
    <property type="nucleotide sequence ID" value="NZ_FNZR01000015.1"/>
</dbReference>
<reference evidence="3" key="1">
    <citation type="submission" date="2016-10" db="EMBL/GenBank/DDBJ databases">
        <authorList>
            <person name="Varghese N."/>
            <person name="Submissions S."/>
        </authorList>
    </citation>
    <scope>NUCLEOTIDE SEQUENCE [LARGE SCALE GENOMIC DNA]</scope>
    <source>
        <strain evidence="3">Jip14</strain>
    </source>
</reference>
<dbReference type="PANTHER" id="PTHR11614">
    <property type="entry name" value="PHOSPHOLIPASE-RELATED"/>
    <property type="match status" value="1"/>
</dbReference>
<dbReference type="InterPro" id="IPR022742">
    <property type="entry name" value="Hydrolase_4"/>
</dbReference>
<dbReference type="SUPFAM" id="SSF53474">
    <property type="entry name" value="alpha/beta-Hydrolases"/>
    <property type="match status" value="1"/>
</dbReference>
<proteinExistence type="predicted"/>
<protein>
    <submittedName>
        <fullName evidence="2">Lysophospholipase, alpha-beta hydrolase superfamily</fullName>
    </submittedName>
</protein>
<dbReference type="STRING" id="332977.SAMN05421740_11566"/>
<dbReference type="AlphaFoldDB" id="A0A1H7UIU4"/>
<name>A0A1H7UIU4_9SPHI</name>
<dbReference type="Pfam" id="PF12146">
    <property type="entry name" value="Hydrolase_4"/>
    <property type="match status" value="1"/>
</dbReference>
<evidence type="ECO:0000313" key="3">
    <source>
        <dbReference type="Proteomes" id="UP000198916"/>
    </source>
</evidence>
<keyword evidence="2" id="KW-0378">Hydrolase</keyword>
<gene>
    <name evidence="2" type="ORF">SAMN05421740_11566</name>
</gene>
<feature type="domain" description="Serine aminopeptidase S33" evidence="1">
    <location>
        <begin position="20"/>
        <end position="285"/>
    </location>
</feature>
<keyword evidence="3" id="KW-1185">Reference proteome</keyword>
<evidence type="ECO:0000259" key="1">
    <source>
        <dbReference type="Pfam" id="PF12146"/>
    </source>
</evidence>
<dbReference type="OrthoDB" id="9780932at2"/>
<dbReference type="GO" id="GO:0016787">
    <property type="term" value="F:hydrolase activity"/>
    <property type="evidence" value="ECO:0007669"/>
    <property type="project" value="UniProtKB-KW"/>
</dbReference>
<organism evidence="2 3">
    <name type="scientific">Parapedobacter koreensis</name>
    <dbReference type="NCBI Taxonomy" id="332977"/>
    <lineage>
        <taxon>Bacteria</taxon>
        <taxon>Pseudomonadati</taxon>
        <taxon>Bacteroidota</taxon>
        <taxon>Sphingobacteriia</taxon>
        <taxon>Sphingobacteriales</taxon>
        <taxon>Sphingobacteriaceae</taxon>
        <taxon>Parapedobacter</taxon>
    </lineage>
</organism>
<dbReference type="InterPro" id="IPR029058">
    <property type="entry name" value="AB_hydrolase_fold"/>
</dbReference>
<dbReference type="Proteomes" id="UP000198916">
    <property type="component" value="Unassembled WGS sequence"/>
</dbReference>
<accession>A0A1H7UIU4</accession>
<dbReference type="InterPro" id="IPR051044">
    <property type="entry name" value="MAG_DAG_Lipase"/>
</dbReference>
<dbReference type="EMBL" id="FNZR01000015">
    <property type="protein sequence ID" value="SEL96207.1"/>
    <property type="molecule type" value="Genomic_DNA"/>
</dbReference>
<dbReference type="Gene3D" id="3.40.50.1820">
    <property type="entry name" value="alpha/beta hydrolase"/>
    <property type="match status" value="1"/>
</dbReference>